<keyword evidence="1" id="KW-1133">Transmembrane helix</keyword>
<dbReference type="AlphaFoldDB" id="A0A422QR18"/>
<sequence>MSARLQRFRGIARRAQRGIAMIESLIAILILGIALVGTLGLQARSMAALSDAGLRAEATIAANQLLGIMNTDIANAGAYAVAKTATPGERLAPWYAGVRERIPGATIQIAVTPTAGTTRTEVDIVIGWQRTTDSQVNQHQVTSYLSPAT</sequence>
<dbReference type="OrthoDB" id="8778009at2"/>
<reference evidence="2" key="1">
    <citation type="submission" date="2014-10" db="EMBL/GenBank/DDBJ databases">
        <title>Massilia sp. genome.</title>
        <authorList>
            <person name="Xu B."/>
            <person name="Dai L."/>
            <person name="Huang Z."/>
        </authorList>
    </citation>
    <scope>NUCLEOTIDE SEQUENCE [LARGE SCALE GENOMIC DNA]</scope>
    <source>
        <strain evidence="2">CFS-1</strain>
    </source>
</reference>
<keyword evidence="1" id="KW-0812">Transmembrane</keyword>
<evidence type="ECO:0008006" key="4">
    <source>
        <dbReference type="Google" id="ProtNLM"/>
    </source>
</evidence>
<keyword evidence="3" id="KW-1185">Reference proteome</keyword>
<keyword evidence="1" id="KW-0472">Membrane</keyword>
<evidence type="ECO:0000313" key="3">
    <source>
        <dbReference type="Proteomes" id="UP000283254"/>
    </source>
</evidence>
<accession>A0A422QR18</accession>
<dbReference type="Proteomes" id="UP000283254">
    <property type="component" value="Unassembled WGS sequence"/>
</dbReference>
<gene>
    <name evidence="2" type="ORF">NM04_01810</name>
</gene>
<proteinExistence type="predicted"/>
<name>A0A422QR18_9BURK</name>
<evidence type="ECO:0000313" key="2">
    <source>
        <dbReference type="EMBL" id="RNF32444.1"/>
    </source>
</evidence>
<evidence type="ECO:0000256" key="1">
    <source>
        <dbReference type="SAM" id="Phobius"/>
    </source>
</evidence>
<organism evidence="2 3">
    <name type="scientific">Massilia aurea</name>
    <dbReference type="NCBI Taxonomy" id="373040"/>
    <lineage>
        <taxon>Bacteria</taxon>
        <taxon>Pseudomonadati</taxon>
        <taxon>Pseudomonadota</taxon>
        <taxon>Betaproteobacteria</taxon>
        <taxon>Burkholderiales</taxon>
        <taxon>Oxalobacteraceae</taxon>
        <taxon>Telluria group</taxon>
        <taxon>Massilia</taxon>
    </lineage>
</organism>
<dbReference type="EMBL" id="JSAB01000014">
    <property type="protein sequence ID" value="RNF32444.1"/>
    <property type="molecule type" value="Genomic_DNA"/>
</dbReference>
<dbReference type="RefSeq" id="WP_123067850.1">
    <property type="nucleotide sequence ID" value="NZ_JSAB01000014.1"/>
</dbReference>
<comment type="caution">
    <text evidence="2">The sequence shown here is derived from an EMBL/GenBank/DDBJ whole genome shotgun (WGS) entry which is preliminary data.</text>
</comment>
<protein>
    <recommendedName>
        <fullName evidence="4">Pilus assembly protein PilV</fullName>
    </recommendedName>
</protein>
<feature type="transmembrane region" description="Helical" evidence="1">
    <location>
        <begin position="20"/>
        <end position="41"/>
    </location>
</feature>